<gene>
    <name evidence="1" type="ORF">CR513_15154</name>
</gene>
<sequence length="116" mass="13030">MIGGLKDVHVRKGKFLISSDFIVLEMEEDSQIVIILGRPFFAMISTIIMNSLDVGVTYPISNSPWVSLVDTVPKKGGMTIMKNEKNELIPTRTRLVRHSTFATYMGILDFTKSLHT</sequence>
<organism evidence="1 2">
    <name type="scientific">Mucuna pruriens</name>
    <name type="common">Velvet bean</name>
    <name type="synonym">Dolichos pruriens</name>
    <dbReference type="NCBI Taxonomy" id="157652"/>
    <lineage>
        <taxon>Eukaryota</taxon>
        <taxon>Viridiplantae</taxon>
        <taxon>Streptophyta</taxon>
        <taxon>Embryophyta</taxon>
        <taxon>Tracheophyta</taxon>
        <taxon>Spermatophyta</taxon>
        <taxon>Magnoliopsida</taxon>
        <taxon>eudicotyledons</taxon>
        <taxon>Gunneridae</taxon>
        <taxon>Pentapetalae</taxon>
        <taxon>rosids</taxon>
        <taxon>fabids</taxon>
        <taxon>Fabales</taxon>
        <taxon>Fabaceae</taxon>
        <taxon>Papilionoideae</taxon>
        <taxon>50 kb inversion clade</taxon>
        <taxon>NPAAA clade</taxon>
        <taxon>indigoferoid/millettioid clade</taxon>
        <taxon>Phaseoleae</taxon>
        <taxon>Mucuna</taxon>
    </lineage>
</organism>
<dbReference type="OrthoDB" id="1432245at2759"/>
<evidence type="ECO:0000313" key="1">
    <source>
        <dbReference type="EMBL" id="RDY01506.1"/>
    </source>
</evidence>
<keyword evidence="2" id="KW-1185">Reference proteome</keyword>
<accession>A0A371HFD5</accession>
<dbReference type="PANTHER" id="PTHR33067:SF31">
    <property type="entry name" value="RNA-DIRECTED DNA POLYMERASE"/>
    <property type="match status" value="1"/>
</dbReference>
<comment type="caution">
    <text evidence="1">The sequence shown here is derived from an EMBL/GenBank/DDBJ whole genome shotgun (WGS) entry which is preliminary data.</text>
</comment>
<protein>
    <submittedName>
        <fullName evidence="1">Uncharacterized protein</fullName>
    </submittedName>
</protein>
<name>A0A371HFD5_MUCPR</name>
<reference evidence="1" key="1">
    <citation type="submission" date="2018-05" db="EMBL/GenBank/DDBJ databases">
        <title>Draft genome of Mucuna pruriens seed.</title>
        <authorList>
            <person name="Nnadi N.E."/>
            <person name="Vos R."/>
            <person name="Hasami M.H."/>
            <person name="Devisetty U.K."/>
            <person name="Aguiy J.C."/>
        </authorList>
    </citation>
    <scope>NUCLEOTIDE SEQUENCE [LARGE SCALE GENOMIC DNA]</scope>
    <source>
        <strain evidence="1">JCA_2017</strain>
    </source>
</reference>
<evidence type="ECO:0000313" key="2">
    <source>
        <dbReference type="Proteomes" id="UP000257109"/>
    </source>
</evidence>
<dbReference type="PANTHER" id="PTHR33067">
    <property type="entry name" value="RNA-DIRECTED DNA POLYMERASE-RELATED"/>
    <property type="match status" value="1"/>
</dbReference>
<dbReference type="EMBL" id="QJKJ01002753">
    <property type="protein sequence ID" value="RDY01506.1"/>
    <property type="molecule type" value="Genomic_DNA"/>
</dbReference>
<proteinExistence type="predicted"/>
<dbReference type="Proteomes" id="UP000257109">
    <property type="component" value="Unassembled WGS sequence"/>
</dbReference>
<dbReference type="AlphaFoldDB" id="A0A371HFD5"/>
<feature type="non-terminal residue" evidence="1">
    <location>
        <position position="1"/>
    </location>
</feature>